<proteinExistence type="inferred from homology"/>
<evidence type="ECO:0000256" key="2">
    <source>
        <dbReference type="ARBA" id="ARBA00022475"/>
    </source>
</evidence>
<comment type="caution">
    <text evidence="10">The sequence shown here is derived from an EMBL/GenBank/DDBJ whole genome shotgun (WGS) entry which is preliminary data.</text>
</comment>
<dbReference type="GO" id="GO:0022857">
    <property type="term" value="F:transmembrane transporter activity"/>
    <property type="evidence" value="ECO:0007669"/>
    <property type="project" value="TreeGrafter"/>
</dbReference>
<feature type="domain" description="ABC3 transporter permease C-terminal" evidence="8">
    <location>
        <begin position="255"/>
        <end position="371"/>
    </location>
</feature>
<organism evidence="10">
    <name type="scientific">bioreactor metagenome</name>
    <dbReference type="NCBI Taxonomy" id="1076179"/>
    <lineage>
        <taxon>unclassified sequences</taxon>
        <taxon>metagenomes</taxon>
        <taxon>ecological metagenomes</taxon>
    </lineage>
</organism>
<keyword evidence="3 7" id="KW-0812">Transmembrane</keyword>
<gene>
    <name evidence="10" type="primary">yknZ_1</name>
    <name evidence="10" type="ORF">SDC9_08466</name>
</gene>
<dbReference type="AlphaFoldDB" id="A0A644T7E5"/>
<evidence type="ECO:0000256" key="3">
    <source>
        <dbReference type="ARBA" id="ARBA00022692"/>
    </source>
</evidence>
<dbReference type="PANTHER" id="PTHR30572">
    <property type="entry name" value="MEMBRANE COMPONENT OF TRANSPORTER-RELATED"/>
    <property type="match status" value="1"/>
</dbReference>
<name>A0A644T7E5_9ZZZZ</name>
<feature type="transmembrane region" description="Helical" evidence="7">
    <location>
        <begin position="21"/>
        <end position="44"/>
    </location>
</feature>
<comment type="similarity">
    <text evidence="6">Belongs to the ABC-4 integral membrane protein family.</text>
</comment>
<dbReference type="InterPro" id="IPR003838">
    <property type="entry name" value="ABC3_permease_C"/>
</dbReference>
<evidence type="ECO:0000256" key="5">
    <source>
        <dbReference type="ARBA" id="ARBA00023136"/>
    </source>
</evidence>
<feature type="transmembrane region" description="Helical" evidence="7">
    <location>
        <begin position="343"/>
        <end position="364"/>
    </location>
</feature>
<dbReference type="PANTHER" id="PTHR30572:SF4">
    <property type="entry name" value="ABC TRANSPORTER PERMEASE YTRF"/>
    <property type="match status" value="1"/>
</dbReference>
<keyword evidence="4 7" id="KW-1133">Transmembrane helix</keyword>
<sequence>MFMSFISLIFKNPFRNKSRAILAIIGIGIGIATIVALGAITAGLTSTMDETLHAGGSDFSISGKTDNSGTSTNPLGTSTFSEDWVSTIGNVSGVKNAAGVYIGMVSVPDSRFFTLIGIDSKDTSFADLKLTKGKMFSNNASEVVLGKISADKLNKTVNDTLEINGENYKITGIFETGDPNQDEGAYSSLANVQELMDDPGNISMIYVKVNSGVDVDSVTKTIEDKYSDNITTVTSISDIETVANALDMVNSASFAISLLAIIIGGIGIINTMIMSVYERTREIGVLKAVGWKGRRILGMILGESVVLTVTSGVIGSIIGVVGLEILVYLGILGGMTPMYTPYIFLQAFGVAIIVGLVGGLYPAWRASRLPPTEALRYE</sequence>
<evidence type="ECO:0000259" key="8">
    <source>
        <dbReference type="Pfam" id="PF02687"/>
    </source>
</evidence>
<dbReference type="EMBL" id="VSSQ01000019">
    <property type="protein sequence ID" value="MPL62846.1"/>
    <property type="molecule type" value="Genomic_DNA"/>
</dbReference>
<dbReference type="InterPro" id="IPR025857">
    <property type="entry name" value="MacB_PCD"/>
</dbReference>
<evidence type="ECO:0000259" key="9">
    <source>
        <dbReference type="Pfam" id="PF12704"/>
    </source>
</evidence>
<accession>A0A644T7E5</accession>
<dbReference type="GO" id="GO:0005886">
    <property type="term" value="C:plasma membrane"/>
    <property type="evidence" value="ECO:0007669"/>
    <property type="project" value="UniProtKB-SubCell"/>
</dbReference>
<feature type="transmembrane region" description="Helical" evidence="7">
    <location>
        <begin position="298"/>
        <end position="331"/>
    </location>
</feature>
<evidence type="ECO:0000256" key="7">
    <source>
        <dbReference type="SAM" id="Phobius"/>
    </source>
</evidence>
<evidence type="ECO:0000256" key="6">
    <source>
        <dbReference type="ARBA" id="ARBA00038076"/>
    </source>
</evidence>
<dbReference type="InterPro" id="IPR050250">
    <property type="entry name" value="Macrolide_Exporter_MacB"/>
</dbReference>
<feature type="domain" description="MacB-like periplasmic core" evidence="9">
    <location>
        <begin position="21"/>
        <end position="224"/>
    </location>
</feature>
<dbReference type="Pfam" id="PF12704">
    <property type="entry name" value="MacB_PCD"/>
    <property type="match status" value="1"/>
</dbReference>
<protein>
    <submittedName>
        <fullName evidence="10">Putative ABC transporter permease YknZ</fullName>
    </submittedName>
</protein>
<feature type="transmembrane region" description="Helical" evidence="7">
    <location>
        <begin position="254"/>
        <end position="277"/>
    </location>
</feature>
<evidence type="ECO:0000313" key="10">
    <source>
        <dbReference type="EMBL" id="MPL62846.1"/>
    </source>
</evidence>
<dbReference type="Pfam" id="PF02687">
    <property type="entry name" value="FtsX"/>
    <property type="match status" value="1"/>
</dbReference>
<keyword evidence="2" id="KW-1003">Cell membrane</keyword>
<evidence type="ECO:0000256" key="1">
    <source>
        <dbReference type="ARBA" id="ARBA00004651"/>
    </source>
</evidence>
<keyword evidence="5 7" id="KW-0472">Membrane</keyword>
<evidence type="ECO:0000256" key="4">
    <source>
        <dbReference type="ARBA" id="ARBA00022989"/>
    </source>
</evidence>
<reference evidence="10" key="1">
    <citation type="submission" date="2019-08" db="EMBL/GenBank/DDBJ databases">
        <authorList>
            <person name="Kucharzyk K."/>
            <person name="Murdoch R.W."/>
            <person name="Higgins S."/>
            <person name="Loffler F."/>
        </authorList>
    </citation>
    <scope>NUCLEOTIDE SEQUENCE</scope>
</reference>
<comment type="subcellular location">
    <subcellularLocation>
        <location evidence="1">Cell membrane</location>
        <topology evidence="1">Multi-pass membrane protein</topology>
    </subcellularLocation>
</comment>